<evidence type="ECO:0000313" key="3">
    <source>
        <dbReference type="Proteomes" id="UP001165090"/>
    </source>
</evidence>
<gene>
    <name evidence="2" type="ORF">VaNZ11_013774</name>
</gene>
<proteinExistence type="predicted"/>
<feature type="compositionally biased region" description="Low complexity" evidence="1">
    <location>
        <begin position="49"/>
        <end position="77"/>
    </location>
</feature>
<dbReference type="Proteomes" id="UP001165090">
    <property type="component" value="Unassembled WGS sequence"/>
</dbReference>
<comment type="caution">
    <text evidence="2">The sequence shown here is derived from an EMBL/GenBank/DDBJ whole genome shotgun (WGS) entry which is preliminary data.</text>
</comment>
<organism evidence="2 3">
    <name type="scientific">Volvox africanus</name>
    <dbReference type="NCBI Taxonomy" id="51714"/>
    <lineage>
        <taxon>Eukaryota</taxon>
        <taxon>Viridiplantae</taxon>
        <taxon>Chlorophyta</taxon>
        <taxon>core chlorophytes</taxon>
        <taxon>Chlorophyceae</taxon>
        <taxon>CS clade</taxon>
        <taxon>Chlamydomonadales</taxon>
        <taxon>Volvocaceae</taxon>
        <taxon>Volvox</taxon>
    </lineage>
</organism>
<name>A0ABQ5SIM6_9CHLO</name>
<sequence>MSSYLAHSLLCSSRCLASGLHSWNNPFAALKCATIAAFSAQAQTQAVDTGPSTSGRRSGTDSTTSGARGLSGAKPKASSPPFPPSSAKQQQNPAQRTPSAAAVAASSSHLAPTRLLQYVQTILHRELLLKLGPRSWDQVPRLVSVEARVHAAETHLNNEEVEKWELLLYSLALETLTGHPTTFMAPTNTKNSATRTSGVMVRLDVATDPDMAYSFMEKLIHVILPNQVGFSGVPPPTLVTPLLGDKAAAAKAAKAALLDHRKAPLRPHVTEFRVTNLLQYPDFEQSFWLFEQLRGMRVRLVMEGASAADCSLLLSGLSLPVLTGAAAEAALAELAAEARRRSRVAV</sequence>
<dbReference type="Gene3D" id="3.30.1440.10">
    <property type="match status" value="1"/>
</dbReference>
<evidence type="ECO:0000256" key="1">
    <source>
        <dbReference type="SAM" id="MobiDB-lite"/>
    </source>
</evidence>
<evidence type="ECO:0000313" key="2">
    <source>
        <dbReference type="EMBL" id="GLI69202.1"/>
    </source>
</evidence>
<accession>A0ABQ5SIM6</accession>
<dbReference type="EMBL" id="BSDZ01000080">
    <property type="protein sequence ID" value="GLI69202.1"/>
    <property type="molecule type" value="Genomic_DNA"/>
</dbReference>
<protein>
    <submittedName>
        <fullName evidence="2">Uncharacterized protein</fullName>
    </submittedName>
</protein>
<dbReference type="InterPro" id="IPR022803">
    <property type="entry name" value="Ribosomal_uL5_dom_sf"/>
</dbReference>
<reference evidence="2 3" key="1">
    <citation type="journal article" date="2023" name="IScience">
        <title>Expanded male sex-determining region conserved during the evolution of homothallism in the green alga Volvox.</title>
        <authorList>
            <person name="Yamamoto K."/>
            <person name="Matsuzaki R."/>
            <person name="Mahakham W."/>
            <person name="Heman W."/>
            <person name="Sekimoto H."/>
            <person name="Kawachi M."/>
            <person name="Minakuchi Y."/>
            <person name="Toyoda A."/>
            <person name="Nozaki H."/>
        </authorList>
    </citation>
    <scope>NUCLEOTIDE SEQUENCE [LARGE SCALE GENOMIC DNA]</scope>
    <source>
        <strain evidence="2 3">NIES-4468</strain>
    </source>
</reference>
<dbReference type="SUPFAM" id="SSF55282">
    <property type="entry name" value="RL5-like"/>
    <property type="match status" value="1"/>
</dbReference>
<feature type="region of interest" description="Disordered" evidence="1">
    <location>
        <begin position="46"/>
        <end position="105"/>
    </location>
</feature>
<keyword evidence="3" id="KW-1185">Reference proteome</keyword>